<gene>
    <name evidence="8" type="ORF">WICMUC_000534</name>
</gene>
<dbReference type="SUPFAM" id="SSF103657">
    <property type="entry name" value="BAR/IMD domain-like"/>
    <property type="match status" value="1"/>
</dbReference>
<dbReference type="Proteomes" id="UP000769528">
    <property type="component" value="Unassembled WGS sequence"/>
</dbReference>
<comment type="caution">
    <text evidence="8">The sequence shown here is derived from an EMBL/GenBank/DDBJ whole genome shotgun (WGS) entry which is preliminary data.</text>
</comment>
<dbReference type="SMART" id="SM00233">
    <property type="entry name" value="PH"/>
    <property type="match status" value="1"/>
</dbReference>
<dbReference type="AlphaFoldDB" id="A0A9P8THU3"/>
<feature type="transmembrane region" description="Helical" evidence="5">
    <location>
        <begin position="989"/>
        <end position="1014"/>
    </location>
</feature>
<keyword evidence="3 5" id="KW-1133">Transmembrane helix</keyword>
<dbReference type="InterPro" id="IPR031968">
    <property type="entry name" value="VASt"/>
</dbReference>
<dbReference type="Pfam" id="PF16016">
    <property type="entry name" value="VASt"/>
    <property type="match status" value="1"/>
</dbReference>
<keyword evidence="4 5" id="KW-0472">Membrane</keyword>
<dbReference type="Pfam" id="PF16746">
    <property type="entry name" value="BAR_3"/>
    <property type="match status" value="1"/>
</dbReference>
<feature type="domain" description="VASt" evidence="7">
    <location>
        <begin position="738"/>
        <end position="911"/>
    </location>
</feature>
<dbReference type="Pfam" id="PF00169">
    <property type="entry name" value="PH"/>
    <property type="match status" value="1"/>
</dbReference>
<dbReference type="EMBL" id="JAEUBF010000159">
    <property type="protein sequence ID" value="KAH3680133.1"/>
    <property type="molecule type" value="Genomic_DNA"/>
</dbReference>
<protein>
    <submittedName>
        <fullName evidence="8">Uncharacterized protein</fullName>
    </submittedName>
</protein>
<evidence type="ECO:0000256" key="4">
    <source>
        <dbReference type="ARBA" id="ARBA00023136"/>
    </source>
</evidence>
<evidence type="ECO:0000256" key="5">
    <source>
        <dbReference type="SAM" id="Phobius"/>
    </source>
</evidence>
<dbReference type="PROSITE" id="PS50003">
    <property type="entry name" value="PH_DOMAIN"/>
    <property type="match status" value="1"/>
</dbReference>
<dbReference type="InterPro" id="IPR042067">
    <property type="entry name" value="Sip3_PH"/>
</dbReference>
<evidence type="ECO:0000256" key="2">
    <source>
        <dbReference type="ARBA" id="ARBA00022692"/>
    </source>
</evidence>
<dbReference type="InterPro" id="IPR027267">
    <property type="entry name" value="AH/BAR_dom_sf"/>
</dbReference>
<dbReference type="InterPro" id="IPR001849">
    <property type="entry name" value="PH_domain"/>
</dbReference>
<dbReference type="CDD" id="cd13280">
    <property type="entry name" value="PH_SIP3"/>
    <property type="match status" value="1"/>
</dbReference>
<dbReference type="Gene3D" id="1.20.1270.60">
    <property type="entry name" value="Arfaptin homology (AH) domain/BAR domain"/>
    <property type="match status" value="1"/>
</dbReference>
<dbReference type="PANTHER" id="PTHR14248">
    <property type="entry name" value="CYCLIN Y, ISOFORM A"/>
    <property type="match status" value="1"/>
</dbReference>
<evidence type="ECO:0000259" key="7">
    <source>
        <dbReference type="PROSITE" id="PS51778"/>
    </source>
</evidence>
<dbReference type="Gene3D" id="2.30.29.30">
    <property type="entry name" value="Pleckstrin-homology domain (PH domain)/Phosphotyrosine-binding domain (PTB)"/>
    <property type="match status" value="1"/>
</dbReference>
<organism evidence="8 9">
    <name type="scientific">Wickerhamomyces mucosus</name>
    <dbReference type="NCBI Taxonomy" id="1378264"/>
    <lineage>
        <taxon>Eukaryota</taxon>
        <taxon>Fungi</taxon>
        <taxon>Dikarya</taxon>
        <taxon>Ascomycota</taxon>
        <taxon>Saccharomycotina</taxon>
        <taxon>Saccharomycetes</taxon>
        <taxon>Phaffomycetales</taxon>
        <taxon>Wickerhamomycetaceae</taxon>
        <taxon>Wickerhamomyces</taxon>
    </lineage>
</organism>
<dbReference type="OrthoDB" id="10070851at2759"/>
<comment type="subcellular location">
    <subcellularLocation>
        <location evidence="1">Membrane</location>
    </subcellularLocation>
</comment>
<dbReference type="GO" id="GO:0005737">
    <property type="term" value="C:cytoplasm"/>
    <property type="evidence" value="ECO:0007669"/>
    <property type="project" value="InterPro"/>
</dbReference>
<name>A0A9P8THU3_9ASCO</name>
<evidence type="ECO:0000256" key="1">
    <source>
        <dbReference type="ARBA" id="ARBA00004370"/>
    </source>
</evidence>
<feature type="domain" description="PH" evidence="6">
    <location>
        <begin position="298"/>
        <end position="399"/>
    </location>
</feature>
<dbReference type="PROSITE" id="PS51778">
    <property type="entry name" value="VAST"/>
    <property type="match status" value="1"/>
</dbReference>
<dbReference type="InterPro" id="IPR004148">
    <property type="entry name" value="BAR_dom"/>
</dbReference>
<dbReference type="SUPFAM" id="SSF50729">
    <property type="entry name" value="PH domain-like"/>
    <property type="match status" value="1"/>
</dbReference>
<sequence>MSYWSNDNTPHKSSTKAIKLISVRLKEAALDSPSFRASVNNSITQIEQTELWIEGLLKSLKKYPQQFQDFEQVNNVMFNQLLPEFLQNGLINKENTSNVIETSKTNLNSLWSESLKNLNVNAPEIIDLLGDLSRTHLRAFKETRKNFEFLQSKYDSLLLKFLSQSKSKEPSALREDSFQLFEARKLYLSSVLDMPIELSRLYQLINVTLMELSYVLLADKDTYDRIYFDKVKSWNDAQSKSADSLLQDMISSKAQIEKATIKQFEPSRDLKHYSIPSLDTEALYKYNPDVDGPQSDLVYEKHGWLSMKTTVGKPARTIWVRRWAFVKSGVFGLFNLSPSKTFVQESDKIGVLLINVKYASDEDRRFCFEVKSSDTTIVFQAESLKEFRSWLRVFKAEKQRVLDSPKLSGQLAFGRYPPVLTDFASTSLTTVDAELTSSRYANNDAPHPLASESVQLAVLTSDNFDFQDENNYYKNTDFHTPVQTSKSKAAIAAKAYVLPSCVPSAITANTWGSVHWGLYYMTDNVKAFNGSHYTTQTPTNNVMLSSLIRSHSYPTYYPNSLKSYDVQMRALFDFTMESDELLLGYFNCLWSLKAEQELSGCCFLTHKNAYFYLNSTGFILLRKKPLTDIVAVDVQRDTNWDVLKIYDFEGLNLRGRIFLEDAKIIQKEIDILINNSSSENPKGNKELLEIFQTFGSSEKSSKGPNSQNTEVLKETISFQPFTGSLIENTEIKTDYTKDHTLLAVESFNAPAKALFHILYGDHSSIARESAPFFQYHDFHFTPWFNDNGKRTRMYDYKLSYFKEFLNLNQDYLVRIRQVIEEFVDNKYYRIEERKAPMKVFLSDYIQITRKIIIIETDTKSCKVLFYQKFNYPWGNTSAVTNILLKATSFHIGKSEVLNIAHAIHKAVEKLGAHGKILKSIRTYGNLSKTNEAPKIENIENFLNNISLASTLKYYTKSIIYLIVRTLFSFMRLFYFATTTSIQTFSTHKFLIGLLGLSIFFNIFLIGKSTVSFWYDRRTNKIIDKFKDTLDVTKMKRSISLDELDVLSKFGFNNSSVCFDTFISHEDPFQSNADIRFRETRHQIAVKRNELLVELKILEKTEMELISGSFKNFLLSEINLCKISLNELNVEDRKLIEYCSSCITDYRELI</sequence>
<reference evidence="8" key="1">
    <citation type="journal article" date="2021" name="Open Biol.">
        <title>Shared evolutionary footprints suggest mitochondrial oxidative damage underlies multiple complex I losses in fungi.</title>
        <authorList>
            <person name="Schikora-Tamarit M.A."/>
            <person name="Marcet-Houben M."/>
            <person name="Nosek J."/>
            <person name="Gabaldon T."/>
        </authorList>
    </citation>
    <scope>NUCLEOTIDE SEQUENCE</scope>
    <source>
        <strain evidence="8">CBS6341</strain>
    </source>
</reference>
<dbReference type="InterPro" id="IPR011993">
    <property type="entry name" value="PH-like_dom_sf"/>
</dbReference>
<evidence type="ECO:0000313" key="8">
    <source>
        <dbReference type="EMBL" id="KAH3680133.1"/>
    </source>
</evidence>
<keyword evidence="2 5" id="KW-0812">Transmembrane</keyword>
<accession>A0A9P8THU3</accession>
<dbReference type="GO" id="GO:0016020">
    <property type="term" value="C:membrane"/>
    <property type="evidence" value="ECO:0007669"/>
    <property type="project" value="UniProtKB-SubCell"/>
</dbReference>
<evidence type="ECO:0000313" key="9">
    <source>
        <dbReference type="Proteomes" id="UP000769528"/>
    </source>
</evidence>
<keyword evidence="9" id="KW-1185">Reference proteome</keyword>
<evidence type="ECO:0000256" key="3">
    <source>
        <dbReference type="ARBA" id="ARBA00022989"/>
    </source>
</evidence>
<reference evidence="8" key="2">
    <citation type="submission" date="2021-01" db="EMBL/GenBank/DDBJ databases">
        <authorList>
            <person name="Schikora-Tamarit M.A."/>
        </authorList>
    </citation>
    <scope>NUCLEOTIDE SEQUENCE</scope>
    <source>
        <strain evidence="8">CBS6341</strain>
    </source>
</reference>
<evidence type="ECO:0000259" key="6">
    <source>
        <dbReference type="PROSITE" id="PS50003"/>
    </source>
</evidence>
<proteinExistence type="predicted"/>